<dbReference type="EMBL" id="CABVIH010000003">
    <property type="protein sequence ID" value="VVO62377.1"/>
    <property type="molecule type" value="Genomic_DNA"/>
</dbReference>
<gene>
    <name evidence="2" type="ORF">PS880_00870</name>
</gene>
<dbReference type="GO" id="GO:0035438">
    <property type="term" value="F:cyclic-di-GMP binding"/>
    <property type="evidence" value="ECO:0007669"/>
    <property type="project" value="InterPro"/>
</dbReference>
<protein>
    <recommendedName>
        <fullName evidence="1">PilZ domain-containing protein</fullName>
    </recommendedName>
</protein>
<reference evidence="2 3" key="1">
    <citation type="submission" date="2019-09" db="EMBL/GenBank/DDBJ databases">
        <authorList>
            <person name="Chandra G."/>
            <person name="Truman W A."/>
        </authorList>
    </citation>
    <scope>NUCLEOTIDE SEQUENCE [LARGE SCALE GENOMIC DNA]</scope>
    <source>
        <strain evidence="2">PS880</strain>
    </source>
</reference>
<dbReference type="InterPro" id="IPR009875">
    <property type="entry name" value="PilZ_domain"/>
</dbReference>
<dbReference type="Pfam" id="PF07238">
    <property type="entry name" value="PilZ"/>
    <property type="match status" value="1"/>
</dbReference>
<sequence>MSGLVRREKERPCGGGRYPALHSDHRRYHGFAMSTLDEEDRREYYRIEDTIALEIRTLSAPEAAGQEVLQDASPLFNLLSELHLSEFESQHLLRQISERDRNLAAFLKSQNKRIDLLSQVIAITVLGQIGEPQPVVISEGGIEFLHPTPIAVGAHLSVKLVLMPQALGLLLRARVIHCDRKAGSFDVGTEFERPTDAQRQLLARYILQKQAQERRLARENESGI</sequence>
<dbReference type="Proteomes" id="UP000375525">
    <property type="component" value="Unassembled WGS sequence"/>
</dbReference>
<proteinExistence type="predicted"/>
<evidence type="ECO:0000313" key="2">
    <source>
        <dbReference type="EMBL" id="VVO62377.1"/>
    </source>
</evidence>
<feature type="domain" description="PilZ" evidence="1">
    <location>
        <begin position="135"/>
        <end position="208"/>
    </location>
</feature>
<name>A0A5E7HJ01_PSEFL</name>
<dbReference type="Gene3D" id="2.40.10.220">
    <property type="entry name" value="predicted glycosyltransferase like domains"/>
    <property type="match status" value="1"/>
</dbReference>
<evidence type="ECO:0000313" key="3">
    <source>
        <dbReference type="Proteomes" id="UP000375525"/>
    </source>
</evidence>
<dbReference type="AlphaFoldDB" id="A0A5E7HJ01"/>
<accession>A0A5E7HJ01</accession>
<organism evidence="2 3">
    <name type="scientific">Pseudomonas fluorescens</name>
    <dbReference type="NCBI Taxonomy" id="294"/>
    <lineage>
        <taxon>Bacteria</taxon>
        <taxon>Pseudomonadati</taxon>
        <taxon>Pseudomonadota</taxon>
        <taxon>Gammaproteobacteria</taxon>
        <taxon>Pseudomonadales</taxon>
        <taxon>Pseudomonadaceae</taxon>
        <taxon>Pseudomonas</taxon>
    </lineage>
</organism>
<evidence type="ECO:0000259" key="1">
    <source>
        <dbReference type="Pfam" id="PF07238"/>
    </source>
</evidence>